<comment type="caution">
    <text evidence="1">The sequence shown here is derived from an EMBL/GenBank/DDBJ whole genome shotgun (WGS) entry which is preliminary data.</text>
</comment>
<sequence>MPLVGRDTFTGVEGDDYLKFTFRGKDTALKSALDIIFKGDGNSGEYYTCHVDLERYDIFSWEKTTF</sequence>
<dbReference type="Proteomes" id="UP000760494">
    <property type="component" value="Unassembled WGS sequence"/>
</dbReference>
<evidence type="ECO:0000313" key="1">
    <source>
        <dbReference type="EMBL" id="VTT75146.1"/>
    </source>
</evidence>
<reference evidence="1" key="1">
    <citation type="submission" date="2019-05" db="EMBL/GenBank/DDBJ databases">
        <authorList>
            <person name="Piombo E."/>
        </authorList>
    </citation>
    <scope>NUCLEOTIDE SEQUENCE</scope>
    <source>
        <strain evidence="1">C2S</strain>
    </source>
</reference>
<proteinExistence type="predicted"/>
<organism evidence="1 2">
    <name type="scientific">Fusarium fujikuroi</name>
    <name type="common">Bakanae and foot rot disease fungus</name>
    <name type="synonym">Gibberella fujikuroi</name>
    <dbReference type="NCBI Taxonomy" id="5127"/>
    <lineage>
        <taxon>Eukaryota</taxon>
        <taxon>Fungi</taxon>
        <taxon>Dikarya</taxon>
        <taxon>Ascomycota</taxon>
        <taxon>Pezizomycotina</taxon>
        <taxon>Sordariomycetes</taxon>
        <taxon>Hypocreomycetidae</taxon>
        <taxon>Hypocreales</taxon>
        <taxon>Nectriaceae</taxon>
        <taxon>Fusarium</taxon>
        <taxon>Fusarium fujikuroi species complex</taxon>
    </lineage>
</organism>
<gene>
    <name evidence="1" type="ORF">C2S_9765</name>
</gene>
<accession>A0A5Q3FAQ8</accession>
<name>A0A5Q3FAQ8_FUSFU</name>
<evidence type="ECO:0000313" key="2">
    <source>
        <dbReference type="Proteomes" id="UP000760494"/>
    </source>
</evidence>
<dbReference type="EMBL" id="CABFJX010000377">
    <property type="protein sequence ID" value="VTT75146.1"/>
    <property type="molecule type" value="Genomic_DNA"/>
</dbReference>
<protein>
    <submittedName>
        <fullName evidence="1">Uncharacterized protein</fullName>
    </submittedName>
</protein>
<dbReference type="AlphaFoldDB" id="A0A5Q3FAQ8"/>